<evidence type="ECO:0000256" key="1">
    <source>
        <dbReference type="SAM" id="Phobius"/>
    </source>
</evidence>
<proteinExistence type="predicted"/>
<organism evidence="3 4">
    <name type="scientific">Anoxynatronum sibiricum</name>
    <dbReference type="NCBI Taxonomy" id="210623"/>
    <lineage>
        <taxon>Bacteria</taxon>
        <taxon>Bacillati</taxon>
        <taxon>Bacillota</taxon>
        <taxon>Clostridia</taxon>
        <taxon>Eubacteriales</taxon>
        <taxon>Clostridiaceae</taxon>
        <taxon>Anoxynatronum</taxon>
    </lineage>
</organism>
<dbReference type="EMBL" id="JBCITM010000025">
    <property type="protein sequence ID" value="MEN1761984.1"/>
    <property type="molecule type" value="Genomic_DNA"/>
</dbReference>
<keyword evidence="1" id="KW-0812">Transmembrane</keyword>
<dbReference type="Gene3D" id="3.30.565.40">
    <property type="entry name" value="Fervidobacterium nodosum Rt17-B1 like"/>
    <property type="match status" value="1"/>
</dbReference>
<gene>
    <name evidence="3" type="ORF">AAIG11_15960</name>
</gene>
<protein>
    <submittedName>
        <fullName evidence="3">RsiV family protein</fullName>
    </submittedName>
</protein>
<comment type="caution">
    <text evidence="3">The sequence shown here is derived from an EMBL/GenBank/DDBJ whole genome shotgun (WGS) entry which is preliminary data.</text>
</comment>
<accession>A0ABU9VY01</accession>
<keyword evidence="4" id="KW-1185">Reference proteome</keyword>
<evidence type="ECO:0000259" key="2">
    <source>
        <dbReference type="Pfam" id="PF11738"/>
    </source>
</evidence>
<name>A0ABU9VY01_9CLOT</name>
<feature type="transmembrane region" description="Helical" evidence="1">
    <location>
        <begin position="50"/>
        <end position="71"/>
    </location>
</feature>
<evidence type="ECO:0000313" key="3">
    <source>
        <dbReference type="EMBL" id="MEN1761984.1"/>
    </source>
</evidence>
<keyword evidence="1" id="KW-1133">Transmembrane helix</keyword>
<dbReference type="InterPro" id="IPR021729">
    <property type="entry name" value="DUF3298"/>
</dbReference>
<reference evidence="3 4" key="1">
    <citation type="submission" date="2024-04" db="EMBL/GenBank/DDBJ databases">
        <title>Genome sequencing and metabolic network reconstruction of aminoacids and betaine degradation by Anoxynatronum sibiricum.</title>
        <authorList>
            <person name="Detkova E.N."/>
            <person name="Boltjanskaja Y.V."/>
            <person name="Mardanov A.V."/>
            <person name="Kevbrin V."/>
        </authorList>
    </citation>
    <scope>NUCLEOTIDE SEQUENCE [LARGE SCALE GENOMIC DNA]</scope>
    <source>
        <strain evidence="3 4">Z-7981</strain>
    </source>
</reference>
<sequence length="299" mass="33948">MKNNTIDDLRQAYLDTPIPDELEWSVRNGLSDARKQQQQKRLRIQLQRTIGVAASLLLLLTLTLNTSPAFASALSEVPVVRHVVRVLTLREYHFEENGYHAALSAPEIEGLNNKDLELALNDKYATELKTLYMEFVEGMKEIEENGGGHLGVTSGYEVKTDTERLLTIGRYVEIIVGSSSTVYRYDNIDKIEETFITLPSLFTGDDYVHVISESIKSQMIAAHEADPDMIYWVEGIGEEPSMQLFETIDPNQNFYLTEDHQLVISFDKYEVAPGYMGMIEFTIPSELLQNLLVSDVYVR</sequence>
<dbReference type="Gene3D" id="3.90.640.20">
    <property type="entry name" value="Heat-shock cognate protein, ATPase"/>
    <property type="match status" value="1"/>
</dbReference>
<keyword evidence="1" id="KW-0472">Membrane</keyword>
<dbReference type="Pfam" id="PF11738">
    <property type="entry name" value="DUF3298"/>
    <property type="match status" value="1"/>
</dbReference>
<feature type="domain" description="DUF3298" evidence="2">
    <location>
        <begin position="201"/>
        <end position="284"/>
    </location>
</feature>
<evidence type="ECO:0000313" key="4">
    <source>
        <dbReference type="Proteomes" id="UP001407405"/>
    </source>
</evidence>
<dbReference type="RefSeq" id="WP_343187266.1">
    <property type="nucleotide sequence ID" value="NZ_JBCITM010000025.1"/>
</dbReference>
<dbReference type="InterPro" id="IPR037126">
    <property type="entry name" value="PdaC/RsiV-like_sf"/>
</dbReference>
<dbReference type="Proteomes" id="UP001407405">
    <property type="component" value="Unassembled WGS sequence"/>
</dbReference>